<evidence type="ECO:0000256" key="2">
    <source>
        <dbReference type="ARBA" id="ARBA00022737"/>
    </source>
</evidence>
<dbReference type="InterPro" id="IPR047120">
    <property type="entry name" value="Pk/Esn/Tes"/>
</dbReference>
<dbReference type="FunFam" id="2.10.110.10:FF:000005">
    <property type="entry name" value="Testin isoform 1"/>
    <property type="match status" value="1"/>
</dbReference>
<keyword evidence="9" id="KW-1185">Reference proteome</keyword>
<dbReference type="EMBL" id="JAKMXF010000044">
    <property type="protein sequence ID" value="KAI6659897.1"/>
    <property type="molecule type" value="Genomic_DNA"/>
</dbReference>
<evidence type="ECO:0000259" key="6">
    <source>
        <dbReference type="PROSITE" id="PS50023"/>
    </source>
</evidence>
<evidence type="ECO:0000313" key="7">
    <source>
        <dbReference type="EMBL" id="AMQ67866.1"/>
    </source>
</evidence>
<evidence type="ECO:0000256" key="3">
    <source>
        <dbReference type="ARBA" id="ARBA00022833"/>
    </source>
</evidence>
<dbReference type="PANTHER" id="PTHR24211">
    <property type="entry name" value="LIM DOMAIN-CONTAINING PROTEIN"/>
    <property type="match status" value="1"/>
</dbReference>
<evidence type="ECO:0000313" key="9">
    <source>
        <dbReference type="Proteomes" id="UP001165289"/>
    </source>
</evidence>
<organism evidence="7">
    <name type="scientific">Oopsacas minuta</name>
    <dbReference type="NCBI Taxonomy" id="111878"/>
    <lineage>
        <taxon>Eukaryota</taxon>
        <taxon>Metazoa</taxon>
        <taxon>Porifera</taxon>
        <taxon>Hexactinellida</taxon>
        <taxon>Hexasterophora</taxon>
        <taxon>Lyssacinosida</taxon>
        <taxon>Leucopsacidae</taxon>
        <taxon>Oopsacas</taxon>
    </lineage>
</organism>
<dbReference type="Proteomes" id="UP001165289">
    <property type="component" value="Unassembled WGS sequence"/>
</dbReference>
<dbReference type="SMART" id="SM00132">
    <property type="entry name" value="LIM"/>
    <property type="match status" value="3"/>
</dbReference>
<dbReference type="InterPro" id="IPR001781">
    <property type="entry name" value="Znf_LIM"/>
</dbReference>
<dbReference type="InterPro" id="IPR010442">
    <property type="entry name" value="PET_domain"/>
</dbReference>
<protein>
    <submittedName>
        <fullName evidence="7">Prickle/testin-like protein</fullName>
    </submittedName>
</protein>
<reference evidence="8" key="2">
    <citation type="submission" date="2022-02" db="EMBL/GenBank/DDBJ databases">
        <authorList>
            <person name="Santini S."/>
            <person name="Jourda C."/>
            <person name="Belahbib H."/>
            <person name="Rocher C."/>
            <person name="Selva M."/>
            <person name="Borchiellini C."/>
            <person name="Renard E."/>
        </authorList>
    </citation>
    <scope>NUCLEOTIDE SEQUENCE</scope>
    <source>
        <strain evidence="8">SPO-2</strain>
    </source>
</reference>
<dbReference type="PROSITE" id="PS50023">
    <property type="entry name" value="LIM_DOMAIN_2"/>
    <property type="match status" value="1"/>
</dbReference>
<keyword evidence="1 5" id="KW-0479">Metal-binding</keyword>
<dbReference type="CDD" id="cd09341">
    <property type="entry name" value="LIM2_Testin_like"/>
    <property type="match status" value="1"/>
</dbReference>
<keyword evidence="4 5" id="KW-0440">LIM domain</keyword>
<dbReference type="OrthoDB" id="10069167at2759"/>
<keyword evidence="3 5" id="KW-0862">Zinc</keyword>
<dbReference type="SUPFAM" id="SSF57716">
    <property type="entry name" value="Glucocorticoid receptor-like (DNA-binding domain)"/>
    <property type="match status" value="2"/>
</dbReference>
<evidence type="ECO:0000256" key="4">
    <source>
        <dbReference type="ARBA" id="ARBA00023038"/>
    </source>
</evidence>
<evidence type="ECO:0000256" key="5">
    <source>
        <dbReference type="PROSITE-ProRule" id="PRU00125"/>
    </source>
</evidence>
<dbReference type="AlphaFoldDB" id="A0A142F4Y6"/>
<reference evidence="8 9" key="3">
    <citation type="journal article" date="2023" name="BMC Biol.">
        <title>The compact genome of the sponge Oopsacas minuta (Hexactinellida) is lacking key metazoan core genes.</title>
        <authorList>
            <person name="Santini S."/>
            <person name="Schenkelaars Q."/>
            <person name="Jourda C."/>
            <person name="Duchesne M."/>
            <person name="Belahbib H."/>
            <person name="Rocher C."/>
            <person name="Selva M."/>
            <person name="Riesgo A."/>
            <person name="Vervoort M."/>
            <person name="Leys S.P."/>
            <person name="Kodjabachian L."/>
            <person name="Le Bivic A."/>
            <person name="Borchiellini C."/>
            <person name="Claverie J.M."/>
            <person name="Renard E."/>
        </authorList>
    </citation>
    <scope>NUCLEOTIDE SEQUENCE [LARGE SCALE GENOMIC DNA]</scope>
    <source>
        <strain evidence="8">SPO-2</strain>
    </source>
</reference>
<accession>A0A142F4Y6</accession>
<feature type="domain" description="LIM zinc-binding" evidence="6">
    <location>
        <begin position="272"/>
        <end position="333"/>
    </location>
</feature>
<gene>
    <name evidence="8" type="ORF">LOD99_14237</name>
</gene>
<dbReference type="GO" id="GO:0008270">
    <property type="term" value="F:zinc ion binding"/>
    <property type="evidence" value="ECO:0007669"/>
    <property type="project" value="InterPro"/>
</dbReference>
<keyword evidence="2" id="KW-0677">Repeat</keyword>
<evidence type="ECO:0000313" key="8">
    <source>
        <dbReference type="EMBL" id="KAI6659897.1"/>
    </source>
</evidence>
<dbReference type="EMBL" id="KT898948">
    <property type="protein sequence ID" value="AMQ67866.1"/>
    <property type="molecule type" value="mRNA"/>
</dbReference>
<proteinExistence type="evidence at transcript level"/>
<dbReference type="PANTHER" id="PTHR24211:SF22">
    <property type="entry name" value="TESTIN"/>
    <property type="match status" value="1"/>
</dbReference>
<dbReference type="Pfam" id="PF06297">
    <property type="entry name" value="PET"/>
    <property type="match status" value="1"/>
</dbReference>
<sequence>MARHSGQSQTFADKSMSGDEFHQAFTNFSKGFASENSTNFASVREIAVKRGILVHDVDAGRPCMKCGDKCPGFALHFWRKVCRHCKCPWMEHDIHLIDELGTKVQNYYFSLDEKYDHMNWIPKGLTKQLIEVYLNSLPQDKNPSRPCGINYRHRQLIYQLPEHDTFLYERNREKLTDIEFQQVRAFIQLRKDRISRAKIRANLSDLALNCSCCDHSLKIGDAAIMVDEIPPIFFHPHCFICNICKELLVDLIYFISNNKLYCGRHHAETLKPRCAACDELIFSKEFTRAEGLNWHLHHFCCIECDSLLGGQKYMVADNGHPYCLLCFSRLFSKGCSTCGSFIGVDDPRLSHGDFDWHGTSVCFRCNFCCVSLLGSPFIPKGNYLYCSKDCYKSDKFRKTL</sequence>
<dbReference type="PROSITE" id="PS00478">
    <property type="entry name" value="LIM_DOMAIN_1"/>
    <property type="match status" value="1"/>
</dbReference>
<dbReference type="Pfam" id="PF00412">
    <property type="entry name" value="LIM"/>
    <property type="match status" value="2"/>
</dbReference>
<dbReference type="Gene3D" id="2.10.110.10">
    <property type="entry name" value="Cysteine Rich Protein"/>
    <property type="match status" value="3"/>
</dbReference>
<evidence type="ECO:0000256" key="1">
    <source>
        <dbReference type="ARBA" id="ARBA00022723"/>
    </source>
</evidence>
<name>A0A142F4Y6_9METZ</name>
<reference evidence="7" key="1">
    <citation type="submission" date="2015-10" db="EMBL/GenBank/DDBJ databases">
        <title>Retracing the Path of Planar Cell Polarity.</title>
        <authorList>
            <person name="Schenkelaars Q."/>
            <person name="Fierro-Constain L."/>
            <person name="Renard E."/>
            <person name="Borchiellini C."/>
        </authorList>
    </citation>
    <scope>NUCLEOTIDE SEQUENCE</scope>
</reference>